<feature type="transmembrane region" description="Helical" evidence="1">
    <location>
        <begin position="113"/>
        <end position="130"/>
    </location>
</feature>
<feature type="transmembrane region" description="Helical" evidence="1">
    <location>
        <begin position="85"/>
        <end position="106"/>
    </location>
</feature>
<evidence type="ECO:0000313" key="4">
    <source>
        <dbReference type="Proteomes" id="UP001500603"/>
    </source>
</evidence>
<comment type="caution">
    <text evidence="3">The sequence shown here is derived from an EMBL/GenBank/DDBJ whole genome shotgun (WGS) entry which is preliminary data.</text>
</comment>
<proteinExistence type="predicted"/>
<organism evidence="3 4">
    <name type="scientific">Nocardia callitridis</name>
    <dbReference type="NCBI Taxonomy" id="648753"/>
    <lineage>
        <taxon>Bacteria</taxon>
        <taxon>Bacillati</taxon>
        <taxon>Actinomycetota</taxon>
        <taxon>Actinomycetes</taxon>
        <taxon>Mycobacteriales</taxon>
        <taxon>Nocardiaceae</taxon>
        <taxon>Nocardia</taxon>
    </lineage>
</organism>
<dbReference type="InterPro" id="IPR055568">
    <property type="entry name" value="DUF7144"/>
</dbReference>
<keyword evidence="1" id="KW-0812">Transmembrane</keyword>
<evidence type="ECO:0000259" key="2">
    <source>
        <dbReference type="Pfam" id="PF23636"/>
    </source>
</evidence>
<evidence type="ECO:0000313" key="3">
    <source>
        <dbReference type="EMBL" id="GAA5063232.1"/>
    </source>
</evidence>
<dbReference type="EMBL" id="BAABJM010000005">
    <property type="protein sequence ID" value="GAA5063232.1"/>
    <property type="molecule type" value="Genomic_DNA"/>
</dbReference>
<dbReference type="RefSeq" id="WP_345498018.1">
    <property type="nucleotide sequence ID" value="NZ_BAABJM010000005.1"/>
</dbReference>
<name>A0ABP9KPL8_9NOCA</name>
<feature type="domain" description="DUF7144" evidence="2">
    <location>
        <begin position="45"/>
        <end position="155"/>
    </location>
</feature>
<accession>A0ABP9KPL8</accession>
<keyword evidence="1" id="KW-0472">Membrane</keyword>
<feature type="transmembrane region" description="Helical" evidence="1">
    <location>
        <begin position="136"/>
        <end position="154"/>
    </location>
</feature>
<feature type="transmembrane region" description="Helical" evidence="1">
    <location>
        <begin position="42"/>
        <end position="65"/>
    </location>
</feature>
<sequence>MTQAAYGGQQASYGGQQATSYGGHASHEASTHKTKQGFAFGISYGAAILLLTVGVLSILQGISALSNDTVFVTGINYVYEFSMTTWGWIHLIAGVVLAVSALGLITGAIWARAAAVFFAALSIIANFLWIPYYPMWSILIIVLDVVVIWAVTTWRAA</sequence>
<reference evidence="4" key="1">
    <citation type="journal article" date="2019" name="Int. J. Syst. Evol. Microbiol.">
        <title>The Global Catalogue of Microorganisms (GCM) 10K type strain sequencing project: providing services to taxonomists for standard genome sequencing and annotation.</title>
        <authorList>
            <consortium name="The Broad Institute Genomics Platform"/>
            <consortium name="The Broad Institute Genome Sequencing Center for Infectious Disease"/>
            <person name="Wu L."/>
            <person name="Ma J."/>
        </authorList>
    </citation>
    <scope>NUCLEOTIDE SEQUENCE [LARGE SCALE GENOMIC DNA]</scope>
    <source>
        <strain evidence="4">JCM 18298</strain>
    </source>
</reference>
<keyword evidence="1" id="KW-1133">Transmembrane helix</keyword>
<protein>
    <recommendedName>
        <fullName evidence="2">DUF7144 domain-containing protein</fullName>
    </recommendedName>
</protein>
<keyword evidence="4" id="KW-1185">Reference proteome</keyword>
<gene>
    <name evidence="3" type="ORF">GCM10023318_47720</name>
</gene>
<evidence type="ECO:0000256" key="1">
    <source>
        <dbReference type="SAM" id="Phobius"/>
    </source>
</evidence>
<dbReference type="Pfam" id="PF23636">
    <property type="entry name" value="DUF7144"/>
    <property type="match status" value="1"/>
</dbReference>
<dbReference type="Proteomes" id="UP001500603">
    <property type="component" value="Unassembled WGS sequence"/>
</dbReference>